<keyword evidence="3" id="KW-1185">Reference proteome</keyword>
<dbReference type="GO" id="GO:0016491">
    <property type="term" value="F:oxidoreductase activity"/>
    <property type="evidence" value="ECO:0007669"/>
    <property type="project" value="UniProtKB-KW"/>
</dbReference>
<protein>
    <submittedName>
        <fullName evidence="2">Hydroxysqualene dehydroxylase HpnE</fullName>
        <ecNumber evidence="2">1.17.8.1</ecNumber>
    </submittedName>
</protein>
<dbReference type="InterPro" id="IPR002937">
    <property type="entry name" value="Amino_oxidase"/>
</dbReference>
<dbReference type="SUPFAM" id="SSF51905">
    <property type="entry name" value="FAD/NAD(P)-binding domain"/>
    <property type="match status" value="1"/>
</dbReference>
<proteinExistence type="predicted"/>
<dbReference type="PANTHER" id="PTHR42923:SF47">
    <property type="entry name" value="BLR3003 PROTEIN"/>
    <property type="match status" value="1"/>
</dbReference>
<dbReference type="Gene3D" id="3.50.50.60">
    <property type="entry name" value="FAD/NAD(P)-binding domain"/>
    <property type="match status" value="1"/>
</dbReference>
<evidence type="ECO:0000313" key="3">
    <source>
        <dbReference type="Proteomes" id="UP001596084"/>
    </source>
</evidence>
<gene>
    <name evidence="2" type="primary">hpnE</name>
    <name evidence="2" type="ORF">ACFPP7_23715</name>
</gene>
<dbReference type="InterPro" id="IPR050464">
    <property type="entry name" value="Zeta_carotene_desat/Oxidored"/>
</dbReference>
<sequence length="434" mass="44935">MKVAVIGAGWAGCAAAVEATRQGCQVTLFESARTAGGRARRVDAALAGQPLALDNGQHILIGAYAQTLGLMKDLGIDVEATLLRLPLTMQFPDGSGLKLPQWPVPLDAFAGILGARGWSWADKLSLIKTAMAWQLKGFKCAPEQSVADLCRGLTPSAIASLIEPLCVSALNTPVERASGQVFLRVMRDALFLQSGGSNLLLPRADLSALLPDAALTWLAGQGGLPRLGARVQTIARAGSGWMVGADTDAACAFDGVVLACPPAEAARLVAGSGATADTWLAQARGLQHEALTTVYVHAPHARLRQPMLALHSNAAEPAQFVFDRGQLDGPAGFLAFVISASTGDSATLTQQVLAQATRQLGLDSLQPVQTIVEKRATFACTPGLQRPSAQVAPGLFACGDYIAGPYPATLEGAVRSGLDAAGRLCQAFAGAASK</sequence>
<evidence type="ECO:0000259" key="1">
    <source>
        <dbReference type="Pfam" id="PF01593"/>
    </source>
</evidence>
<evidence type="ECO:0000313" key="2">
    <source>
        <dbReference type="EMBL" id="MFC5523891.1"/>
    </source>
</evidence>
<organism evidence="2 3">
    <name type="scientific">Polaromonas jejuensis</name>
    <dbReference type="NCBI Taxonomy" id="457502"/>
    <lineage>
        <taxon>Bacteria</taxon>
        <taxon>Pseudomonadati</taxon>
        <taxon>Pseudomonadota</taxon>
        <taxon>Betaproteobacteria</taxon>
        <taxon>Burkholderiales</taxon>
        <taxon>Comamonadaceae</taxon>
        <taxon>Polaromonas</taxon>
    </lineage>
</organism>
<dbReference type="RefSeq" id="WP_068832166.1">
    <property type="nucleotide sequence ID" value="NZ_JBHSMX010000066.1"/>
</dbReference>
<dbReference type="InterPro" id="IPR036188">
    <property type="entry name" value="FAD/NAD-bd_sf"/>
</dbReference>
<dbReference type="EMBL" id="JBHSMX010000066">
    <property type="protein sequence ID" value="MFC5523891.1"/>
    <property type="molecule type" value="Genomic_DNA"/>
</dbReference>
<reference evidence="3" key="1">
    <citation type="journal article" date="2019" name="Int. J. Syst. Evol. Microbiol.">
        <title>The Global Catalogue of Microorganisms (GCM) 10K type strain sequencing project: providing services to taxonomists for standard genome sequencing and annotation.</title>
        <authorList>
            <consortium name="The Broad Institute Genomics Platform"/>
            <consortium name="The Broad Institute Genome Sequencing Center for Infectious Disease"/>
            <person name="Wu L."/>
            <person name="Ma J."/>
        </authorList>
    </citation>
    <scope>NUCLEOTIDE SEQUENCE [LARGE SCALE GENOMIC DNA]</scope>
    <source>
        <strain evidence="3">CGMCC 4.7277</strain>
    </source>
</reference>
<comment type="caution">
    <text evidence="2">The sequence shown here is derived from an EMBL/GenBank/DDBJ whole genome shotgun (WGS) entry which is preliminary data.</text>
</comment>
<dbReference type="EC" id="1.17.8.1" evidence="2"/>
<dbReference type="NCBIfam" id="TIGR03467">
    <property type="entry name" value="HpnE"/>
    <property type="match status" value="1"/>
</dbReference>
<accession>A0ABW0QG58</accession>
<dbReference type="Proteomes" id="UP001596084">
    <property type="component" value="Unassembled WGS sequence"/>
</dbReference>
<feature type="domain" description="Amine oxidase" evidence="1">
    <location>
        <begin position="11"/>
        <end position="424"/>
    </location>
</feature>
<name>A0ABW0QG58_9BURK</name>
<dbReference type="Pfam" id="PF01593">
    <property type="entry name" value="Amino_oxidase"/>
    <property type="match status" value="1"/>
</dbReference>
<keyword evidence="2" id="KW-0560">Oxidoreductase</keyword>
<dbReference type="PANTHER" id="PTHR42923">
    <property type="entry name" value="PROTOPORPHYRINOGEN OXIDASE"/>
    <property type="match status" value="1"/>
</dbReference>
<dbReference type="InterPro" id="IPR017830">
    <property type="entry name" value="SQase_HpnE"/>
</dbReference>